<evidence type="ECO:0000256" key="1">
    <source>
        <dbReference type="ARBA" id="ARBA00001936"/>
    </source>
</evidence>
<dbReference type="Pfam" id="PF02843">
    <property type="entry name" value="GARS_C"/>
    <property type="match status" value="1"/>
</dbReference>
<dbReference type="GO" id="GO:0046872">
    <property type="term" value="F:metal ion binding"/>
    <property type="evidence" value="ECO:0007669"/>
    <property type="project" value="InterPro"/>
</dbReference>
<comment type="cofactor">
    <cofactor evidence="1">
        <name>Mn(2+)</name>
        <dbReference type="ChEBI" id="CHEBI:29035"/>
    </cofactor>
</comment>
<dbReference type="InterPro" id="IPR011761">
    <property type="entry name" value="ATP-grasp"/>
</dbReference>
<dbReference type="GO" id="GO:0006189">
    <property type="term" value="P:'de novo' IMP biosynthetic process"/>
    <property type="evidence" value="ECO:0007669"/>
    <property type="project" value="UniProtKB-UniRule"/>
</dbReference>
<evidence type="ECO:0000256" key="12">
    <source>
        <dbReference type="HAMAP-Rule" id="MF_00138"/>
    </source>
</evidence>
<evidence type="ECO:0000256" key="3">
    <source>
        <dbReference type="ARBA" id="ARBA00005174"/>
    </source>
</evidence>
<dbReference type="GO" id="GO:0004637">
    <property type="term" value="F:phosphoribosylamine-glycine ligase activity"/>
    <property type="evidence" value="ECO:0007669"/>
    <property type="project" value="UniProtKB-UniRule"/>
</dbReference>
<reference evidence="16 18" key="3">
    <citation type="submission" date="2016-10" db="EMBL/GenBank/DDBJ databases">
        <authorList>
            <person name="Varghese N."/>
            <person name="Submissions S."/>
        </authorList>
    </citation>
    <scope>NUCLEOTIDE SEQUENCE [LARGE SCALE GENOMIC DNA]</scope>
    <source>
        <strain evidence="16 18">CGMCC 1.6501</strain>
    </source>
</reference>
<evidence type="ECO:0000256" key="2">
    <source>
        <dbReference type="ARBA" id="ARBA00001946"/>
    </source>
</evidence>
<evidence type="ECO:0000256" key="11">
    <source>
        <dbReference type="ARBA" id="ARBA00042864"/>
    </source>
</evidence>
<dbReference type="InterPro" id="IPR020559">
    <property type="entry name" value="PRibGlycinamide_synth_CS"/>
</dbReference>
<evidence type="ECO:0000313" key="16">
    <source>
        <dbReference type="EMBL" id="SFK53685.1"/>
    </source>
</evidence>
<dbReference type="PROSITE" id="PS00184">
    <property type="entry name" value="GARS"/>
    <property type="match status" value="1"/>
</dbReference>
<dbReference type="PROSITE" id="PS50975">
    <property type="entry name" value="ATP_GRASP"/>
    <property type="match status" value="1"/>
</dbReference>
<dbReference type="InterPro" id="IPR011054">
    <property type="entry name" value="Rudment_hybrid_motif"/>
</dbReference>
<dbReference type="GO" id="GO:0005524">
    <property type="term" value="F:ATP binding"/>
    <property type="evidence" value="ECO:0007669"/>
    <property type="project" value="UniProtKB-UniRule"/>
</dbReference>
<organism evidence="16 18">
    <name type="scientific">Salinicoccus halodurans</name>
    <dbReference type="NCBI Taxonomy" id="407035"/>
    <lineage>
        <taxon>Bacteria</taxon>
        <taxon>Bacillati</taxon>
        <taxon>Bacillota</taxon>
        <taxon>Bacilli</taxon>
        <taxon>Bacillales</taxon>
        <taxon>Staphylococcaceae</taxon>
        <taxon>Salinicoccus</taxon>
    </lineage>
</organism>
<dbReference type="SMART" id="SM01210">
    <property type="entry name" value="GARS_C"/>
    <property type="match status" value="1"/>
</dbReference>
<dbReference type="Proteomes" id="UP000034029">
    <property type="component" value="Chromosome"/>
</dbReference>
<evidence type="ECO:0000256" key="4">
    <source>
        <dbReference type="ARBA" id="ARBA00013255"/>
    </source>
</evidence>
<name>A0A0F7HKF5_9STAP</name>
<evidence type="ECO:0000256" key="8">
    <source>
        <dbReference type="ARBA" id="ARBA00022840"/>
    </source>
</evidence>
<comment type="similarity">
    <text evidence="9 12">Belongs to the GARS family.</text>
</comment>
<dbReference type="InterPro" id="IPR013815">
    <property type="entry name" value="ATP_grasp_subdomain_1"/>
</dbReference>
<dbReference type="RefSeq" id="WP_046789827.1">
    <property type="nucleotide sequence ID" value="NZ_CP011366.1"/>
</dbReference>
<proteinExistence type="inferred from homology"/>
<protein>
    <recommendedName>
        <fullName evidence="4 12">Phosphoribosylamine--glycine ligase</fullName>
        <ecNumber evidence="4 12">6.3.4.13</ecNumber>
    </recommendedName>
    <alternativeName>
        <fullName evidence="12">GARS</fullName>
    </alternativeName>
    <alternativeName>
        <fullName evidence="10 12">Glycinamide ribonucleotide synthetase</fullName>
    </alternativeName>
    <alternativeName>
        <fullName evidence="11 12">Phosphoribosylglycinamide synthetase</fullName>
    </alternativeName>
</protein>
<evidence type="ECO:0000256" key="13">
    <source>
        <dbReference type="PROSITE-ProRule" id="PRU00409"/>
    </source>
</evidence>
<dbReference type="SMART" id="SM01209">
    <property type="entry name" value="GARS_A"/>
    <property type="match status" value="1"/>
</dbReference>
<comment type="pathway">
    <text evidence="3 12">Purine metabolism; IMP biosynthesis via de novo pathway; N(1)-(5-phospho-D-ribosyl)glycinamide from 5-phospho-alpha-D-ribose 1-diphosphate: step 2/2.</text>
</comment>
<dbReference type="PANTHER" id="PTHR43472">
    <property type="entry name" value="PHOSPHORIBOSYLAMINE--GLYCINE LIGASE"/>
    <property type="match status" value="1"/>
</dbReference>
<dbReference type="InterPro" id="IPR020562">
    <property type="entry name" value="PRibGlycinamide_synth_N"/>
</dbReference>
<keyword evidence="17" id="KW-1185">Reference proteome</keyword>
<dbReference type="KEGG" id="shv:AAT16_05060"/>
<dbReference type="Gene3D" id="3.30.1490.20">
    <property type="entry name" value="ATP-grasp fold, A domain"/>
    <property type="match status" value="1"/>
</dbReference>
<dbReference type="InterPro" id="IPR016185">
    <property type="entry name" value="PreATP-grasp_dom_sf"/>
</dbReference>
<evidence type="ECO:0000256" key="6">
    <source>
        <dbReference type="ARBA" id="ARBA00022741"/>
    </source>
</evidence>
<dbReference type="InterPro" id="IPR020560">
    <property type="entry name" value="PRibGlycinamide_synth_C-dom"/>
</dbReference>
<evidence type="ECO:0000313" key="17">
    <source>
        <dbReference type="Proteomes" id="UP000034029"/>
    </source>
</evidence>
<evidence type="ECO:0000313" key="15">
    <source>
        <dbReference type="EMBL" id="AKG73637.1"/>
    </source>
</evidence>
<dbReference type="Gene3D" id="3.30.470.20">
    <property type="entry name" value="ATP-grasp fold, B domain"/>
    <property type="match status" value="1"/>
</dbReference>
<keyword evidence="8 13" id="KW-0067">ATP-binding</keyword>
<dbReference type="SUPFAM" id="SSF52440">
    <property type="entry name" value="PreATP-grasp domain"/>
    <property type="match status" value="1"/>
</dbReference>
<reference evidence="17" key="2">
    <citation type="submission" date="2015-04" db="EMBL/GenBank/DDBJ databases">
        <title>Complete genome sequence of Salinicoccus halodurans strain H3B36, isolated from the Qaidam basin of China.</title>
        <authorList>
            <person name="Ma Y."/>
            <person name="Jiang K."/>
            <person name="Xue Y."/>
        </authorList>
    </citation>
    <scope>NUCLEOTIDE SEQUENCE [LARGE SCALE GENOMIC DNA]</scope>
    <source>
        <strain evidence="17">H3B36</strain>
    </source>
</reference>
<evidence type="ECO:0000256" key="9">
    <source>
        <dbReference type="ARBA" id="ARBA00038345"/>
    </source>
</evidence>
<dbReference type="Proteomes" id="UP000183090">
    <property type="component" value="Unassembled WGS sequence"/>
</dbReference>
<comment type="catalytic activity">
    <reaction evidence="12">
        <text>5-phospho-beta-D-ribosylamine + glycine + ATP = N(1)-(5-phospho-beta-D-ribosyl)glycinamide + ADP + phosphate + H(+)</text>
        <dbReference type="Rhea" id="RHEA:17453"/>
        <dbReference type="ChEBI" id="CHEBI:15378"/>
        <dbReference type="ChEBI" id="CHEBI:30616"/>
        <dbReference type="ChEBI" id="CHEBI:43474"/>
        <dbReference type="ChEBI" id="CHEBI:57305"/>
        <dbReference type="ChEBI" id="CHEBI:58681"/>
        <dbReference type="ChEBI" id="CHEBI:143788"/>
        <dbReference type="ChEBI" id="CHEBI:456216"/>
        <dbReference type="EC" id="6.3.4.13"/>
    </reaction>
</comment>
<dbReference type="Gene3D" id="3.40.50.20">
    <property type="match status" value="1"/>
</dbReference>
<evidence type="ECO:0000256" key="7">
    <source>
        <dbReference type="ARBA" id="ARBA00022755"/>
    </source>
</evidence>
<dbReference type="InterPro" id="IPR000115">
    <property type="entry name" value="PRibGlycinamide_synth"/>
</dbReference>
<accession>A0A0F7HKF5</accession>
<dbReference type="SUPFAM" id="SSF51246">
    <property type="entry name" value="Rudiment single hybrid motif"/>
    <property type="match status" value="1"/>
</dbReference>
<evidence type="ECO:0000256" key="10">
    <source>
        <dbReference type="ARBA" id="ARBA00042242"/>
    </source>
</evidence>
<dbReference type="InterPro" id="IPR037123">
    <property type="entry name" value="PRibGlycinamide_synth_C_sf"/>
</dbReference>
<evidence type="ECO:0000256" key="5">
    <source>
        <dbReference type="ARBA" id="ARBA00022598"/>
    </source>
</evidence>
<feature type="domain" description="ATP-grasp" evidence="14">
    <location>
        <begin position="109"/>
        <end position="313"/>
    </location>
</feature>
<dbReference type="EMBL" id="CP011366">
    <property type="protein sequence ID" value="AKG73637.1"/>
    <property type="molecule type" value="Genomic_DNA"/>
</dbReference>
<dbReference type="OrthoDB" id="9807240at2"/>
<dbReference type="EMBL" id="FOTB01000001">
    <property type="protein sequence ID" value="SFK53685.1"/>
    <property type="molecule type" value="Genomic_DNA"/>
</dbReference>
<dbReference type="AlphaFoldDB" id="A0A0F7HKF5"/>
<dbReference type="PANTHER" id="PTHR43472:SF1">
    <property type="entry name" value="PHOSPHORIBOSYLAMINE--GLYCINE LIGASE, CHLOROPLASTIC"/>
    <property type="match status" value="1"/>
</dbReference>
<dbReference type="InterPro" id="IPR020561">
    <property type="entry name" value="PRibGlycinamid_synth_ATP-grasp"/>
</dbReference>
<dbReference type="GO" id="GO:0009113">
    <property type="term" value="P:purine nucleobase biosynthetic process"/>
    <property type="evidence" value="ECO:0007669"/>
    <property type="project" value="InterPro"/>
</dbReference>
<dbReference type="NCBIfam" id="TIGR00877">
    <property type="entry name" value="purD"/>
    <property type="match status" value="1"/>
</dbReference>
<dbReference type="SUPFAM" id="SSF56059">
    <property type="entry name" value="Glutathione synthetase ATP-binding domain-like"/>
    <property type="match status" value="1"/>
</dbReference>
<sequence length="417" mass="45693">MNIAVIGGGGREHALVRKFAESEKVDRIFAIPGNAGMSDVAEVIHGVSEKDFEAIAGVCLENEVEWVVVGPEAPLTEGIVDYLEDEHGIKVFGPRKKEAQMESSKAFTKELMEKYDIPTAKFAKFNDYDEAYKYIEEQGAPIVLKKDGLAAGKGVVVATDMDEALAGLDELTAGGTDDAQIVIEEYLEGEEFSLMVLVNGEYTHSFEMIAQDHKRAFDGDTGPNTGGMGAYAPVSHIGESHRTEAIEKIIKPVARGMVEEGLDYFGILYLGAMVTADGVKVIEFNARFGDPEAQILLSMMDDDFADVIEKVHRKEPFELSFKPGCMVGVMLASTGYPKAYEKEKYVEFESVRDNCYISGLGQDMDGRFVTSGGRVLLVTGHGESVDQAVKSVYENVAQVKYEDGDLFFRKDIAHRAL</sequence>
<evidence type="ECO:0000313" key="18">
    <source>
        <dbReference type="Proteomes" id="UP000183090"/>
    </source>
</evidence>
<dbReference type="Pfam" id="PF02844">
    <property type="entry name" value="GARS_N"/>
    <property type="match status" value="1"/>
</dbReference>
<comment type="cofactor">
    <cofactor evidence="2">
        <name>Mg(2+)</name>
        <dbReference type="ChEBI" id="CHEBI:18420"/>
    </cofactor>
</comment>
<dbReference type="EC" id="6.3.4.13" evidence="4 12"/>
<gene>
    <name evidence="12" type="primary">purD</name>
    <name evidence="15" type="ORF">AAT16_05060</name>
    <name evidence="16" type="ORF">SAMN05216235_0250</name>
</gene>
<dbReference type="Pfam" id="PF01071">
    <property type="entry name" value="GARS_A"/>
    <property type="match status" value="1"/>
</dbReference>
<reference evidence="15 17" key="1">
    <citation type="journal article" date="2015" name="Int. J. Syst. Evol. Microbiol.">
        <title>Complete genome sequence of Salinicoccus halodurans H3B36, isolated from the Qaidam Basin in China.</title>
        <authorList>
            <person name="Jiang K."/>
            <person name="Xue Y."/>
            <person name="Ma Y."/>
        </authorList>
    </citation>
    <scope>NUCLEOTIDE SEQUENCE [LARGE SCALE GENOMIC DNA]</scope>
    <source>
        <strain evidence="15 17">H3B36</strain>
    </source>
</reference>
<dbReference type="Gene3D" id="3.90.600.10">
    <property type="entry name" value="Phosphoribosylglycinamide synthetase, C-terminal domain"/>
    <property type="match status" value="1"/>
</dbReference>
<keyword evidence="7 12" id="KW-0658">Purine biosynthesis</keyword>
<keyword evidence="5 12" id="KW-0436">Ligase</keyword>
<evidence type="ECO:0000259" key="14">
    <source>
        <dbReference type="PROSITE" id="PS50975"/>
    </source>
</evidence>
<keyword evidence="6 13" id="KW-0547">Nucleotide-binding</keyword>
<dbReference type="HAMAP" id="MF_00138">
    <property type="entry name" value="GARS"/>
    <property type="match status" value="1"/>
</dbReference>